<dbReference type="InterPro" id="IPR023346">
    <property type="entry name" value="Lysozyme-like_dom_sf"/>
</dbReference>
<evidence type="ECO:0000313" key="2">
    <source>
        <dbReference type="Proteomes" id="UP000310576"/>
    </source>
</evidence>
<dbReference type="Gene3D" id="1.10.530.10">
    <property type="match status" value="1"/>
</dbReference>
<sequence>MATREQLEQALQDPNVRRYLDTIAYAEGVKHGYNTTFGNGRIEDLSRHPNKIWGRTGDGATTATGRYQFIGSTWNNLAKKYGLNDFGARNQDLGAVALIAEKGALNDVMSGNIDAANRKLSSTWASLPYNNSPHQSQRSTAEIAKYWASSGGADYTPVAGGDYQQSQNGASFFQQPQNIGSQIASMFAPPKADNAFANYVEQMNSDFDKLNQFEPEQPKISNRQKYQKQLADAFGIAPQVGNGLPDYIGDMVRSIYDQTV</sequence>
<comment type="caution">
    <text evidence="1">The sequence shown here is derived from an EMBL/GenBank/DDBJ whole genome shotgun (WGS) entry which is preliminary data.</text>
</comment>
<dbReference type="RefSeq" id="WP_136125669.1">
    <property type="nucleotide sequence ID" value="NZ_CAJUGY010000029.1"/>
</dbReference>
<reference evidence="1 2" key="1">
    <citation type="journal article" date="2019" name="Vet. Microbiol.">
        <title>Development of multi locus sequence typing (MLST) of Rodentibacter pneumotropicus.</title>
        <authorList>
            <person name="Adhikary S."/>
            <person name="Bisgaard M."/>
            <person name="Boot R."/>
            <person name="Benga L."/>
            <person name="Nicklas W."/>
            <person name="Christensen H."/>
        </authorList>
    </citation>
    <scope>NUCLEOTIDE SEQUENCE [LARGE SCALE GENOMIC DNA]</scope>
    <source>
        <strain evidence="1 2">1596_07</strain>
    </source>
</reference>
<dbReference type="Proteomes" id="UP000310576">
    <property type="component" value="Unassembled WGS sequence"/>
</dbReference>
<dbReference type="EMBL" id="QXNG01000061">
    <property type="protein sequence ID" value="THA14892.1"/>
    <property type="molecule type" value="Genomic_DNA"/>
</dbReference>
<accession>A0A4S2QD48</accession>
<protein>
    <recommendedName>
        <fullName evidence="3">Lysozyme</fullName>
    </recommendedName>
</protein>
<organism evidence="1 2">
    <name type="scientific">Rodentibacter pneumotropicus</name>
    <dbReference type="NCBI Taxonomy" id="758"/>
    <lineage>
        <taxon>Bacteria</taxon>
        <taxon>Pseudomonadati</taxon>
        <taxon>Pseudomonadota</taxon>
        <taxon>Gammaproteobacteria</taxon>
        <taxon>Pasteurellales</taxon>
        <taxon>Pasteurellaceae</taxon>
        <taxon>Rodentibacter</taxon>
    </lineage>
</organism>
<dbReference type="AlphaFoldDB" id="A0A4S2QD48"/>
<evidence type="ECO:0000313" key="1">
    <source>
        <dbReference type="EMBL" id="THA14892.1"/>
    </source>
</evidence>
<name>A0A4S2QD48_9PAST</name>
<proteinExistence type="predicted"/>
<evidence type="ECO:0008006" key="3">
    <source>
        <dbReference type="Google" id="ProtNLM"/>
    </source>
</evidence>
<dbReference type="SUPFAM" id="SSF53955">
    <property type="entry name" value="Lysozyme-like"/>
    <property type="match status" value="1"/>
</dbReference>
<gene>
    <name evidence="1" type="ORF">D3M76_06580</name>
</gene>
<dbReference type="CDD" id="cd00736">
    <property type="entry name" value="lambda_lys-like"/>
    <property type="match status" value="1"/>
</dbReference>